<dbReference type="GO" id="GO:0003677">
    <property type="term" value="F:DNA binding"/>
    <property type="evidence" value="ECO:0007669"/>
    <property type="project" value="UniProtKB-KW"/>
</dbReference>
<name>A0A379IFP8_PSEFL</name>
<dbReference type="InterPro" id="IPR000551">
    <property type="entry name" value="MerR-type_HTH_dom"/>
</dbReference>
<dbReference type="RefSeq" id="WP_038441711.1">
    <property type="nucleotide sequence ID" value="NZ_CP008896.1"/>
</dbReference>
<sequence length="161" mass="17912">MRIGELAKISGLAPSRIRFYEASGLIRSVERKANGYRDYAPDTEWVLELITGAQAAGFSLEEIRHLMPMNADGWQHDELLSGLKQKVEEISVLQERMAQNKAQLLLVIQGIEGKPEGMACADNAQMLINRLREDGVGHTSGKRAATSSRRKNARQRSPARL</sequence>
<dbReference type="SUPFAM" id="SSF46955">
    <property type="entry name" value="Putative DNA-binding domain"/>
    <property type="match status" value="1"/>
</dbReference>
<dbReference type="PROSITE" id="PS00552">
    <property type="entry name" value="HTH_MERR_1"/>
    <property type="match status" value="1"/>
</dbReference>
<dbReference type="PROSITE" id="PS50937">
    <property type="entry name" value="HTH_MERR_2"/>
    <property type="match status" value="1"/>
</dbReference>
<keyword evidence="2" id="KW-0238">DNA-binding</keyword>
<feature type="compositionally biased region" description="Basic residues" evidence="4">
    <location>
        <begin position="148"/>
        <end position="161"/>
    </location>
</feature>
<dbReference type="PANTHER" id="PTHR30204">
    <property type="entry name" value="REDOX-CYCLING DRUG-SENSING TRANSCRIPTIONAL ACTIVATOR SOXR"/>
    <property type="match status" value="1"/>
</dbReference>
<accession>A0A379IFP8</accession>
<reference evidence="6 7" key="1">
    <citation type="submission" date="2018-06" db="EMBL/GenBank/DDBJ databases">
        <authorList>
            <consortium name="Pathogen Informatics"/>
            <person name="Doyle S."/>
        </authorList>
    </citation>
    <scope>NUCLEOTIDE SEQUENCE [LARGE SCALE GENOMIC DNA]</scope>
    <source>
        <strain evidence="6 7">NCTC10392</strain>
    </source>
</reference>
<feature type="domain" description="HTH merR-type" evidence="5">
    <location>
        <begin position="1"/>
        <end position="69"/>
    </location>
</feature>
<dbReference type="AlphaFoldDB" id="A0A379IFP8"/>
<dbReference type="InterPro" id="IPR047057">
    <property type="entry name" value="MerR_fam"/>
</dbReference>
<feature type="region of interest" description="Disordered" evidence="4">
    <location>
        <begin position="133"/>
        <end position="161"/>
    </location>
</feature>
<dbReference type="InterPro" id="IPR009061">
    <property type="entry name" value="DNA-bd_dom_put_sf"/>
</dbReference>
<evidence type="ECO:0000256" key="1">
    <source>
        <dbReference type="ARBA" id="ARBA00023015"/>
    </source>
</evidence>
<dbReference type="Proteomes" id="UP000255125">
    <property type="component" value="Unassembled WGS sequence"/>
</dbReference>
<dbReference type="EMBL" id="UGUS01000002">
    <property type="protein sequence ID" value="SUD31546.1"/>
    <property type="molecule type" value="Genomic_DNA"/>
</dbReference>
<keyword evidence="1" id="KW-0805">Transcription regulation</keyword>
<evidence type="ECO:0000259" key="5">
    <source>
        <dbReference type="PROSITE" id="PS50937"/>
    </source>
</evidence>
<evidence type="ECO:0000256" key="2">
    <source>
        <dbReference type="ARBA" id="ARBA00023125"/>
    </source>
</evidence>
<protein>
    <submittedName>
        <fullName evidence="6">MerR family transcriptional regulator</fullName>
    </submittedName>
</protein>
<dbReference type="SMART" id="SM00422">
    <property type="entry name" value="HTH_MERR"/>
    <property type="match status" value="1"/>
</dbReference>
<dbReference type="PANTHER" id="PTHR30204:SF94">
    <property type="entry name" value="HEAVY METAL-DEPENDENT TRANSCRIPTIONAL REGULATOR HI_0293-RELATED"/>
    <property type="match status" value="1"/>
</dbReference>
<evidence type="ECO:0000313" key="6">
    <source>
        <dbReference type="EMBL" id="SUD31546.1"/>
    </source>
</evidence>
<dbReference type="KEGG" id="pfn:HZ99_05460"/>
<gene>
    <name evidence="6" type="primary">cueR_2</name>
    <name evidence="6" type="ORF">NCTC10392_03479</name>
</gene>
<dbReference type="OrthoDB" id="9808480at2"/>
<evidence type="ECO:0000256" key="4">
    <source>
        <dbReference type="SAM" id="MobiDB-lite"/>
    </source>
</evidence>
<dbReference type="Gene3D" id="1.10.1660.10">
    <property type="match status" value="1"/>
</dbReference>
<dbReference type="Pfam" id="PF13411">
    <property type="entry name" value="MerR_1"/>
    <property type="match status" value="1"/>
</dbReference>
<proteinExistence type="predicted"/>
<evidence type="ECO:0000256" key="3">
    <source>
        <dbReference type="ARBA" id="ARBA00023163"/>
    </source>
</evidence>
<keyword evidence="3" id="KW-0804">Transcription</keyword>
<organism evidence="6 7">
    <name type="scientific">Pseudomonas fluorescens</name>
    <dbReference type="NCBI Taxonomy" id="294"/>
    <lineage>
        <taxon>Bacteria</taxon>
        <taxon>Pseudomonadati</taxon>
        <taxon>Pseudomonadota</taxon>
        <taxon>Gammaproteobacteria</taxon>
        <taxon>Pseudomonadales</taxon>
        <taxon>Pseudomonadaceae</taxon>
        <taxon>Pseudomonas</taxon>
    </lineage>
</organism>
<evidence type="ECO:0000313" key="7">
    <source>
        <dbReference type="Proteomes" id="UP000255125"/>
    </source>
</evidence>
<dbReference type="GO" id="GO:0003700">
    <property type="term" value="F:DNA-binding transcription factor activity"/>
    <property type="evidence" value="ECO:0007669"/>
    <property type="project" value="InterPro"/>
</dbReference>